<feature type="transmembrane region" description="Helical" evidence="1">
    <location>
        <begin position="16"/>
        <end position="37"/>
    </location>
</feature>
<evidence type="ECO:0000313" key="3">
    <source>
        <dbReference type="Proteomes" id="UP000033411"/>
    </source>
</evidence>
<name>A0A0F5QLG7_9HYPH</name>
<keyword evidence="1" id="KW-0812">Transmembrane</keyword>
<protein>
    <submittedName>
        <fullName evidence="2">Uncharacterized protein</fullName>
    </submittedName>
</protein>
<comment type="caution">
    <text evidence="2">The sequence shown here is derived from an EMBL/GenBank/DDBJ whole genome shotgun (WGS) entry which is preliminary data.</text>
</comment>
<organism evidence="2 3">
    <name type="scientific">Devosia epidermidihirudinis</name>
    <dbReference type="NCBI Taxonomy" id="1293439"/>
    <lineage>
        <taxon>Bacteria</taxon>
        <taxon>Pseudomonadati</taxon>
        <taxon>Pseudomonadota</taxon>
        <taxon>Alphaproteobacteria</taxon>
        <taxon>Hyphomicrobiales</taxon>
        <taxon>Devosiaceae</taxon>
        <taxon>Devosia</taxon>
    </lineage>
</organism>
<dbReference type="EMBL" id="LANJ01000004">
    <property type="protein sequence ID" value="KKC40889.1"/>
    <property type="molecule type" value="Genomic_DNA"/>
</dbReference>
<dbReference type="STRING" id="1293439.WH87_01590"/>
<accession>A0A0F5QLG7</accession>
<keyword evidence="3" id="KW-1185">Reference proteome</keyword>
<evidence type="ECO:0000256" key="1">
    <source>
        <dbReference type="SAM" id="Phobius"/>
    </source>
</evidence>
<keyword evidence="1" id="KW-1133">Transmembrane helix</keyword>
<reference evidence="2 3" key="1">
    <citation type="submission" date="2015-03" db="EMBL/GenBank/DDBJ databases">
        <authorList>
            <person name="Lepp D."/>
            <person name="Hassan Y.I."/>
            <person name="Li X.-Z."/>
            <person name="Zhou T."/>
        </authorList>
    </citation>
    <scope>NUCLEOTIDE SEQUENCE [LARGE SCALE GENOMIC DNA]</scope>
    <source>
        <strain evidence="2 3">E84</strain>
    </source>
</reference>
<keyword evidence="1" id="KW-0472">Membrane</keyword>
<gene>
    <name evidence="2" type="ORF">WH87_01590</name>
</gene>
<dbReference type="PATRIC" id="fig|1293439.3.peg.2681"/>
<evidence type="ECO:0000313" key="2">
    <source>
        <dbReference type="EMBL" id="KKC40889.1"/>
    </source>
</evidence>
<dbReference type="Proteomes" id="UP000033411">
    <property type="component" value="Unassembled WGS sequence"/>
</dbReference>
<dbReference type="AlphaFoldDB" id="A0A0F5QLG7"/>
<proteinExistence type="predicted"/>
<dbReference type="RefSeq" id="WP_046140110.1">
    <property type="nucleotide sequence ID" value="NZ_LANJ01000004.1"/>
</dbReference>
<sequence length="67" mass="6741">MDEKKLGPFTPTPGRIMLVALGVLLVIIAISTSMGGINAYQSLREANAAATSGEATAEGAAEAPPAQ</sequence>